<dbReference type="SUPFAM" id="SSF52042">
    <property type="entry name" value="Ribosomal protein L32e"/>
    <property type="match status" value="2"/>
</dbReference>
<dbReference type="GO" id="GO:0006457">
    <property type="term" value="P:protein folding"/>
    <property type="evidence" value="ECO:0007669"/>
    <property type="project" value="InterPro"/>
</dbReference>
<dbReference type="InterPro" id="IPR036869">
    <property type="entry name" value="J_dom_sf"/>
</dbReference>
<evidence type="ECO:0000256" key="1">
    <source>
        <dbReference type="ARBA" id="ARBA00008431"/>
    </source>
</evidence>
<feature type="region of interest" description="Disordered" evidence="11">
    <location>
        <begin position="434"/>
        <end position="474"/>
    </location>
</feature>
<dbReference type="GO" id="GO:0030544">
    <property type="term" value="F:Hsp70 protein binding"/>
    <property type="evidence" value="ECO:0007669"/>
    <property type="project" value="InterPro"/>
</dbReference>
<dbReference type="InterPro" id="IPR001623">
    <property type="entry name" value="DnaJ_domain"/>
</dbReference>
<dbReference type="GO" id="GO:0051082">
    <property type="term" value="F:unfolded protein binding"/>
    <property type="evidence" value="ECO:0007669"/>
    <property type="project" value="InterPro"/>
</dbReference>
<dbReference type="SMART" id="SM01393">
    <property type="entry name" value="Ribosomal_L32e"/>
    <property type="match status" value="1"/>
</dbReference>
<gene>
    <name evidence="14" type="ORF">GQ607_013723</name>
</gene>
<feature type="coiled-coil region" evidence="10">
    <location>
        <begin position="55"/>
        <end position="110"/>
    </location>
</feature>
<dbReference type="SUPFAM" id="SSF57938">
    <property type="entry name" value="DnaJ/Hsp40 cysteine-rich domain"/>
    <property type="match status" value="1"/>
</dbReference>
<dbReference type="PROSITE" id="PS50076">
    <property type="entry name" value="DNAJ_2"/>
    <property type="match status" value="1"/>
</dbReference>
<dbReference type="CDD" id="cd10719">
    <property type="entry name" value="DnaJ_zf"/>
    <property type="match status" value="1"/>
</dbReference>
<dbReference type="Gene3D" id="1.10.287.110">
    <property type="entry name" value="DnaJ domain"/>
    <property type="match status" value="1"/>
</dbReference>
<feature type="domain" description="CR-type" evidence="13">
    <location>
        <begin position="186"/>
        <end position="271"/>
    </location>
</feature>
<dbReference type="Pfam" id="PF01655">
    <property type="entry name" value="Ribosomal_L32e"/>
    <property type="match status" value="2"/>
</dbReference>
<dbReference type="GO" id="GO:0006412">
    <property type="term" value="P:translation"/>
    <property type="evidence" value="ECO:0007669"/>
    <property type="project" value="InterPro"/>
</dbReference>
<evidence type="ECO:0000256" key="4">
    <source>
        <dbReference type="ARBA" id="ARBA00022771"/>
    </source>
</evidence>
<comment type="caution">
    <text evidence="14">The sequence shown here is derived from an EMBL/GenBank/DDBJ whole genome shotgun (WGS) entry which is preliminary data.</text>
</comment>
<keyword evidence="10" id="KW-0175">Coiled coil</keyword>
<evidence type="ECO:0000256" key="7">
    <source>
        <dbReference type="ARBA" id="ARBA00023186"/>
    </source>
</evidence>
<dbReference type="InterPro" id="IPR001515">
    <property type="entry name" value="Ribosomal_eL32"/>
</dbReference>
<evidence type="ECO:0000256" key="8">
    <source>
        <dbReference type="ARBA" id="ARBA00023274"/>
    </source>
</evidence>
<dbReference type="GO" id="GO:0003735">
    <property type="term" value="F:structural constituent of ribosome"/>
    <property type="evidence" value="ECO:0007669"/>
    <property type="project" value="InterPro"/>
</dbReference>
<dbReference type="GO" id="GO:1990904">
    <property type="term" value="C:ribonucleoprotein complex"/>
    <property type="evidence" value="ECO:0007669"/>
    <property type="project" value="UniProtKB-KW"/>
</dbReference>
<name>A0A8H3ZKH7_9PEZI</name>
<keyword evidence="8" id="KW-0687">Ribonucleoprotein</keyword>
<dbReference type="GO" id="GO:0008270">
    <property type="term" value="F:zinc ion binding"/>
    <property type="evidence" value="ECO:0007669"/>
    <property type="project" value="UniProtKB-KW"/>
</dbReference>
<dbReference type="Gene3D" id="2.60.260.20">
    <property type="entry name" value="Urease metallochaperone UreE, N-terminal domain"/>
    <property type="match status" value="2"/>
</dbReference>
<evidence type="ECO:0000256" key="10">
    <source>
        <dbReference type="SAM" id="Coils"/>
    </source>
</evidence>
<evidence type="ECO:0000256" key="3">
    <source>
        <dbReference type="ARBA" id="ARBA00022737"/>
    </source>
</evidence>
<dbReference type="CDD" id="cd06257">
    <property type="entry name" value="DnaJ"/>
    <property type="match status" value="1"/>
</dbReference>
<dbReference type="PRINTS" id="PR00625">
    <property type="entry name" value="JDOMAIN"/>
</dbReference>
<dbReference type="SUPFAM" id="SSF46565">
    <property type="entry name" value="Chaperone J-domain"/>
    <property type="match status" value="1"/>
</dbReference>
<dbReference type="SUPFAM" id="SSF49493">
    <property type="entry name" value="HSP40/DnaJ peptide-binding domain"/>
    <property type="match status" value="2"/>
</dbReference>
<keyword evidence="15" id="KW-1185">Reference proteome</keyword>
<dbReference type="PROSITE" id="PS00580">
    <property type="entry name" value="RIBOSOMAL_L32E"/>
    <property type="match status" value="1"/>
</dbReference>
<dbReference type="InterPro" id="IPR008971">
    <property type="entry name" value="HSP40/DnaJ_pept-bd"/>
</dbReference>
<sequence>ADSTSHLFHITEPNRRRLNISSETFAEYTFRKFSIMDSGGPSAGADAGAEEIDLYELLEIDKDASQDQIKKAYRKAALQHHPDKVPEDRREESEAKFKAVSQAYEILKDEEKRHLYDTHGMAAFDPSRGGGGPGGVEVDLNDILSQMFGFGMGGPGGPGGAGPRRPRRGPDEDQPYKVTLEELYKGKTVKFSANKQVVCGTCKGSGAKANVKPQQCDKCRGAGMAEAFRQIGPGLVRKETVICDRCEGSGNFCKEKDRCKKCKGKRTTSETKVLEIYIPRGSQNGERIVLEGEADQHPDQTPGDIVFHLQEEPHDDFTRIGNDLSAELTVTLAEALGGFSRTVLTHLDGRGIHLERERGNILRPGDILKVPGEGMPHKRGDARGDLYLIVNVEFPEDGWLKEDKEYDALNKLLPPPPPEIKADEVDEVEYEEVDSLDQMGGNAGGPGFGGEWEDEDEEDGQPQCQPQNNRQGTKLFNRHQSDRFMRVDRSWRKPKGIDNRVRRRFRGNMTMPSRGDVGWSNVGDNGGGLSSRTIADKDSLALQIGFGSNKKTKYMMPSGHKAFLVSNVNDVNLLLMHNRTYAAEIAHNVSSRKRIDIISRAKQLGVKVTNPKAKVTTEV</sequence>
<feature type="region of interest" description="Disordered" evidence="11">
    <location>
        <begin position="151"/>
        <end position="175"/>
    </location>
</feature>
<dbReference type="FunFam" id="2.60.260.20:FF:000013">
    <property type="entry name" value="DnaJ subfamily B member 11"/>
    <property type="match status" value="1"/>
</dbReference>
<evidence type="ECO:0000256" key="9">
    <source>
        <dbReference type="PROSITE-ProRule" id="PRU00546"/>
    </source>
</evidence>
<dbReference type="EMBL" id="WOWK01000101">
    <property type="protein sequence ID" value="KAF0319042.1"/>
    <property type="molecule type" value="Genomic_DNA"/>
</dbReference>
<keyword evidence="3" id="KW-0677">Repeat</keyword>
<dbReference type="InterPro" id="IPR036351">
    <property type="entry name" value="Ribosomal_eL32_sf"/>
</dbReference>
<evidence type="ECO:0000259" key="12">
    <source>
        <dbReference type="PROSITE" id="PS50076"/>
    </source>
</evidence>
<dbReference type="InterPro" id="IPR018263">
    <property type="entry name" value="Ribosomal_eL32_CS"/>
</dbReference>
<dbReference type="CDD" id="cd10747">
    <property type="entry name" value="DnaJ_C"/>
    <property type="match status" value="1"/>
</dbReference>
<feature type="zinc finger region" description="CR-type" evidence="9">
    <location>
        <begin position="186"/>
        <end position="271"/>
    </location>
</feature>
<keyword evidence="6" id="KW-0689">Ribosomal protein</keyword>
<evidence type="ECO:0000313" key="15">
    <source>
        <dbReference type="Proteomes" id="UP000434172"/>
    </source>
</evidence>
<dbReference type="InterPro" id="IPR012724">
    <property type="entry name" value="DnaJ"/>
</dbReference>
<evidence type="ECO:0000313" key="14">
    <source>
        <dbReference type="EMBL" id="KAF0319042.1"/>
    </source>
</evidence>
<evidence type="ECO:0000256" key="2">
    <source>
        <dbReference type="ARBA" id="ARBA00022723"/>
    </source>
</evidence>
<dbReference type="Pfam" id="PF00226">
    <property type="entry name" value="DnaJ"/>
    <property type="match status" value="1"/>
</dbReference>
<keyword evidence="5 9" id="KW-0862">Zinc</keyword>
<reference evidence="14 15" key="1">
    <citation type="submission" date="2019-12" db="EMBL/GenBank/DDBJ databases">
        <title>A genome sequence resource for the geographically widespread anthracnose pathogen Colletotrichum asianum.</title>
        <authorList>
            <person name="Meng Y."/>
        </authorList>
    </citation>
    <scope>NUCLEOTIDE SEQUENCE [LARGE SCALE GENOMIC DNA]</scope>
    <source>
        <strain evidence="14 15">ICMP 18580</strain>
    </source>
</reference>
<accession>A0A8H3ZKH7</accession>
<dbReference type="GO" id="GO:0005840">
    <property type="term" value="C:ribosome"/>
    <property type="evidence" value="ECO:0007669"/>
    <property type="project" value="UniProtKB-KW"/>
</dbReference>
<dbReference type="InterPro" id="IPR018253">
    <property type="entry name" value="DnaJ_domain_CS"/>
</dbReference>
<dbReference type="Pfam" id="PF01556">
    <property type="entry name" value="DnaJ_C"/>
    <property type="match status" value="1"/>
</dbReference>
<keyword evidence="7" id="KW-0143">Chaperone</keyword>
<dbReference type="HAMAP" id="MF_01152">
    <property type="entry name" value="DnaJ"/>
    <property type="match status" value="1"/>
</dbReference>
<comment type="similarity">
    <text evidence="1">Belongs to the eukaryotic ribosomal protein eL32 family.</text>
</comment>
<feature type="domain" description="J" evidence="12">
    <location>
        <begin position="53"/>
        <end position="120"/>
    </location>
</feature>
<organism evidence="14 15">
    <name type="scientific">Colletotrichum asianum</name>
    <dbReference type="NCBI Taxonomy" id="702518"/>
    <lineage>
        <taxon>Eukaryota</taxon>
        <taxon>Fungi</taxon>
        <taxon>Dikarya</taxon>
        <taxon>Ascomycota</taxon>
        <taxon>Pezizomycotina</taxon>
        <taxon>Sordariomycetes</taxon>
        <taxon>Hypocreomycetidae</taxon>
        <taxon>Glomerellales</taxon>
        <taxon>Glomerellaceae</taxon>
        <taxon>Colletotrichum</taxon>
        <taxon>Colletotrichum gloeosporioides species complex</taxon>
    </lineage>
</organism>
<dbReference type="Proteomes" id="UP000434172">
    <property type="component" value="Unassembled WGS sequence"/>
</dbReference>
<feature type="non-terminal residue" evidence="14">
    <location>
        <position position="1"/>
    </location>
</feature>
<dbReference type="PROSITE" id="PS51188">
    <property type="entry name" value="ZF_CR"/>
    <property type="match status" value="1"/>
</dbReference>
<dbReference type="PROSITE" id="PS00636">
    <property type="entry name" value="DNAJ_1"/>
    <property type="match status" value="1"/>
</dbReference>
<evidence type="ECO:0000256" key="6">
    <source>
        <dbReference type="ARBA" id="ARBA00022980"/>
    </source>
</evidence>
<dbReference type="Pfam" id="PF00684">
    <property type="entry name" value="DnaJ_CXXCXGXG"/>
    <property type="match status" value="1"/>
</dbReference>
<dbReference type="InterPro" id="IPR002939">
    <property type="entry name" value="DnaJ_C"/>
</dbReference>
<feature type="compositionally biased region" description="Acidic residues" evidence="11">
    <location>
        <begin position="451"/>
        <end position="460"/>
    </location>
</feature>
<dbReference type="AlphaFoldDB" id="A0A8H3ZKH7"/>
<dbReference type="InterPro" id="IPR044713">
    <property type="entry name" value="DNJA1/2-like"/>
</dbReference>
<feature type="compositionally biased region" description="Gly residues" evidence="11">
    <location>
        <begin position="441"/>
        <end position="450"/>
    </location>
</feature>
<dbReference type="SMART" id="SM00271">
    <property type="entry name" value="DnaJ"/>
    <property type="match status" value="1"/>
</dbReference>
<dbReference type="GO" id="GO:0009408">
    <property type="term" value="P:response to heat"/>
    <property type="evidence" value="ECO:0007669"/>
    <property type="project" value="InterPro"/>
</dbReference>
<protein>
    <submittedName>
        <fullName evidence="14">DnaJ domain-containing protein</fullName>
    </submittedName>
</protein>
<evidence type="ECO:0000256" key="5">
    <source>
        <dbReference type="ARBA" id="ARBA00022833"/>
    </source>
</evidence>
<dbReference type="OrthoDB" id="550424at2759"/>
<dbReference type="FunFam" id="2.10.230.10:FF:000001">
    <property type="entry name" value="DnaJ subfamily A member 2"/>
    <property type="match status" value="1"/>
</dbReference>
<dbReference type="Gene3D" id="2.10.230.10">
    <property type="entry name" value="Heat shock protein DnaJ, cysteine-rich domain"/>
    <property type="match status" value="1"/>
</dbReference>
<dbReference type="InterPro" id="IPR036410">
    <property type="entry name" value="HSP_DnaJ_Cys-rich_dom_sf"/>
</dbReference>
<evidence type="ECO:0000259" key="13">
    <source>
        <dbReference type="PROSITE" id="PS51188"/>
    </source>
</evidence>
<feature type="compositionally biased region" description="Gly residues" evidence="11">
    <location>
        <begin position="151"/>
        <end position="162"/>
    </location>
</feature>
<evidence type="ECO:0000256" key="11">
    <source>
        <dbReference type="SAM" id="MobiDB-lite"/>
    </source>
</evidence>
<proteinExistence type="inferred from homology"/>
<dbReference type="InterPro" id="IPR001305">
    <property type="entry name" value="HSP_DnaJ_Cys-rich_dom"/>
</dbReference>
<dbReference type="CDD" id="cd00513">
    <property type="entry name" value="Ribosomal_L32_L32e"/>
    <property type="match status" value="1"/>
</dbReference>
<keyword evidence="4 9" id="KW-0863">Zinc-finger</keyword>
<dbReference type="GO" id="GO:0005524">
    <property type="term" value="F:ATP binding"/>
    <property type="evidence" value="ECO:0007669"/>
    <property type="project" value="InterPro"/>
</dbReference>
<dbReference type="PANTHER" id="PTHR43888">
    <property type="entry name" value="DNAJ-LIKE-2, ISOFORM A-RELATED"/>
    <property type="match status" value="1"/>
</dbReference>
<keyword evidence="2 9" id="KW-0479">Metal-binding</keyword>